<proteinExistence type="predicted"/>
<dbReference type="AlphaFoldDB" id="A0ABD5QUX5"/>
<dbReference type="EMBL" id="JBHSKV010000018">
    <property type="protein sequence ID" value="MFC5135885.1"/>
    <property type="molecule type" value="Genomic_DNA"/>
</dbReference>
<keyword evidence="2" id="KW-1185">Reference proteome</keyword>
<dbReference type="Proteomes" id="UP001596145">
    <property type="component" value="Unassembled WGS sequence"/>
</dbReference>
<comment type="caution">
    <text evidence="1">The sequence shown here is derived from an EMBL/GenBank/DDBJ whole genome shotgun (WGS) entry which is preliminary data.</text>
</comment>
<evidence type="ECO:0008006" key="3">
    <source>
        <dbReference type="Google" id="ProtNLM"/>
    </source>
</evidence>
<sequence>MGVYKDIDSVPTKYRLQNHEPAYADRDVWANYFEEKTAVFNTKSTRDRYEKAGRYLQNFMQKAGRHHALAAPEHIEGYLTGLRDGEVGRRNQPRKLQTVYFEYFQPLEEFYTWLQWHTDHPHVYHPVLMAVAAGGFARKVWDRKLEQNDKR</sequence>
<name>A0ABD5QUX5_9EURY</name>
<accession>A0ABD5QUX5</accession>
<evidence type="ECO:0000313" key="2">
    <source>
        <dbReference type="Proteomes" id="UP001596145"/>
    </source>
</evidence>
<gene>
    <name evidence="1" type="ORF">ACFPJA_14310</name>
</gene>
<evidence type="ECO:0000313" key="1">
    <source>
        <dbReference type="EMBL" id="MFC5135885.1"/>
    </source>
</evidence>
<reference evidence="1 2" key="1">
    <citation type="journal article" date="2019" name="Int. J. Syst. Evol. Microbiol.">
        <title>The Global Catalogue of Microorganisms (GCM) 10K type strain sequencing project: providing services to taxonomists for standard genome sequencing and annotation.</title>
        <authorList>
            <consortium name="The Broad Institute Genomics Platform"/>
            <consortium name="The Broad Institute Genome Sequencing Center for Infectious Disease"/>
            <person name="Wu L."/>
            <person name="Ma J."/>
        </authorList>
    </citation>
    <scope>NUCLEOTIDE SEQUENCE [LARGE SCALE GENOMIC DNA]</scope>
    <source>
        <strain evidence="1 2">CGMCC 1.16026</strain>
    </source>
</reference>
<dbReference type="RefSeq" id="WP_122105184.1">
    <property type="nucleotide sequence ID" value="NZ_JBHSKV010000018.1"/>
</dbReference>
<organism evidence="1 2">
    <name type="scientific">Halorubrum glutamatedens</name>
    <dbReference type="NCBI Taxonomy" id="2707018"/>
    <lineage>
        <taxon>Archaea</taxon>
        <taxon>Methanobacteriati</taxon>
        <taxon>Methanobacteriota</taxon>
        <taxon>Stenosarchaea group</taxon>
        <taxon>Halobacteria</taxon>
        <taxon>Halobacteriales</taxon>
        <taxon>Haloferacaceae</taxon>
        <taxon>Halorubrum</taxon>
    </lineage>
</organism>
<protein>
    <recommendedName>
        <fullName evidence="3">Core-binding (CB) domain-containing protein</fullName>
    </recommendedName>
</protein>